<evidence type="ECO:0000313" key="2">
    <source>
        <dbReference type="Proteomes" id="UP000007509"/>
    </source>
</evidence>
<protein>
    <submittedName>
        <fullName evidence="1">Uncharacterized protein</fullName>
    </submittedName>
</protein>
<comment type="caution">
    <text evidence="1">The sequence shown here is derived from an EMBL/GenBank/DDBJ whole genome shotgun (WGS) entry which is preliminary data.</text>
</comment>
<dbReference type="Proteomes" id="UP000007509">
    <property type="component" value="Unassembled WGS sequence"/>
</dbReference>
<keyword evidence="2" id="KW-1185">Reference proteome</keyword>
<reference evidence="1 2" key="1">
    <citation type="journal article" date="2012" name="J. Bacteriol.">
        <title>Twenty-one genome sequences from Pseudomonas species and 19 genome sequences from diverse bacteria isolated from the rhizosphere and endosphere of Populus deltoides.</title>
        <authorList>
            <person name="Brown S.D."/>
            <person name="Utturkar S.M."/>
            <person name="Klingeman D.M."/>
            <person name="Johnson C.M."/>
            <person name="Martin S.L."/>
            <person name="Land M.L."/>
            <person name="Lu T.Y."/>
            <person name="Schadt C.W."/>
            <person name="Doktycz M.J."/>
            <person name="Pelletier D.A."/>
        </authorList>
    </citation>
    <scope>NUCLEOTIDE SEQUENCE [LARGE SCALE GENOMIC DNA]</scope>
    <source>
        <strain evidence="1 2">CF314</strain>
    </source>
</reference>
<dbReference type="EMBL" id="AKJY01000077">
    <property type="protein sequence ID" value="EJL69166.1"/>
    <property type="molecule type" value="Genomic_DNA"/>
</dbReference>
<proteinExistence type="predicted"/>
<name>J3CDC1_9FLAO</name>
<gene>
    <name evidence="1" type="ORF">PMI13_03361</name>
</gene>
<dbReference type="AlphaFoldDB" id="J3CDC1"/>
<organism evidence="1 2">
    <name type="scientific">Chryseobacterium populi</name>
    <dbReference type="NCBI Taxonomy" id="1144316"/>
    <lineage>
        <taxon>Bacteria</taxon>
        <taxon>Pseudomonadati</taxon>
        <taxon>Bacteroidota</taxon>
        <taxon>Flavobacteriia</taxon>
        <taxon>Flavobacteriales</taxon>
        <taxon>Weeksellaceae</taxon>
        <taxon>Chryseobacterium group</taxon>
        <taxon>Chryseobacterium</taxon>
    </lineage>
</organism>
<evidence type="ECO:0000313" key="1">
    <source>
        <dbReference type="EMBL" id="EJL69166.1"/>
    </source>
</evidence>
<accession>J3CDC1</accession>
<sequence length="31" mass="3507">MADSVPLERYLSLINRILLIIMPANEISYTG</sequence>